<reference evidence="1" key="1">
    <citation type="submission" date="2020-05" db="EMBL/GenBank/DDBJ databases">
        <title>Mycena genomes resolve the evolution of fungal bioluminescence.</title>
        <authorList>
            <person name="Tsai I.J."/>
        </authorList>
    </citation>
    <scope>NUCLEOTIDE SEQUENCE</scope>
    <source>
        <strain evidence="1">160909Yilan</strain>
    </source>
</reference>
<dbReference type="AlphaFoldDB" id="A0A8H6ZL68"/>
<dbReference type="Proteomes" id="UP000623467">
    <property type="component" value="Unassembled WGS sequence"/>
</dbReference>
<gene>
    <name evidence="1" type="ORF">MSAN_00271000</name>
</gene>
<dbReference type="EMBL" id="JACAZH010000001">
    <property type="protein sequence ID" value="KAF7378441.1"/>
    <property type="molecule type" value="Genomic_DNA"/>
</dbReference>
<evidence type="ECO:0000313" key="1">
    <source>
        <dbReference type="EMBL" id="KAF7378441.1"/>
    </source>
</evidence>
<evidence type="ECO:0000313" key="2">
    <source>
        <dbReference type="Proteomes" id="UP000623467"/>
    </source>
</evidence>
<dbReference type="OrthoDB" id="3145912at2759"/>
<organism evidence="1 2">
    <name type="scientific">Mycena sanguinolenta</name>
    <dbReference type="NCBI Taxonomy" id="230812"/>
    <lineage>
        <taxon>Eukaryota</taxon>
        <taxon>Fungi</taxon>
        <taxon>Dikarya</taxon>
        <taxon>Basidiomycota</taxon>
        <taxon>Agaricomycotina</taxon>
        <taxon>Agaricomycetes</taxon>
        <taxon>Agaricomycetidae</taxon>
        <taxon>Agaricales</taxon>
        <taxon>Marasmiineae</taxon>
        <taxon>Mycenaceae</taxon>
        <taxon>Mycena</taxon>
    </lineage>
</organism>
<name>A0A8H6ZL68_9AGAR</name>
<protein>
    <submittedName>
        <fullName evidence="1">Uncharacterized protein</fullName>
    </submittedName>
</protein>
<sequence length="271" mass="30695">MDLIDPRLPPELEHKIFEIAALARLRRVPTLMLVARRVKCWVEPLLYRVVQLYDHSALDAFGIPAFSVDAPERKSSHFFRHVRNLFIGTAIKEVAVKSWLLACPNTTNLYAMFDVTPEIIPCLSCFTSVRYLTIESRALSLSSASFPLFLSVTHLELLDSIDDIDRVCGNIALIPRLTHIALNKYLPSRLSHAALCNNGQLQCIVFLSAEMLLDASPLLDDVRFVCIRETVQYWIDWLQGAVSGDDYWSLADTFLAARRAGEIDRTYPARD</sequence>
<proteinExistence type="predicted"/>
<accession>A0A8H6ZL68</accession>
<keyword evidence="2" id="KW-1185">Reference proteome</keyword>
<comment type="caution">
    <text evidence="1">The sequence shown here is derived from an EMBL/GenBank/DDBJ whole genome shotgun (WGS) entry which is preliminary data.</text>
</comment>